<dbReference type="GeneID" id="69518070"/>
<keyword evidence="10" id="KW-1133">Transmembrane helix</keyword>
<proteinExistence type="predicted"/>
<feature type="transmembrane region" description="Helical" evidence="10">
    <location>
        <begin position="450"/>
        <end position="469"/>
    </location>
</feature>
<keyword evidence="6" id="KW-0418">Kinase</keyword>
<evidence type="ECO:0000256" key="7">
    <source>
        <dbReference type="ARBA" id="ARBA00022840"/>
    </source>
</evidence>
<evidence type="ECO:0000256" key="10">
    <source>
        <dbReference type="SAM" id="Phobius"/>
    </source>
</evidence>
<dbReference type="AlphaFoldDB" id="Q9RTD6"/>
<dbReference type="GO" id="GO:0016020">
    <property type="term" value="C:membrane"/>
    <property type="evidence" value="ECO:0007669"/>
    <property type="project" value="InterPro"/>
</dbReference>
<dbReference type="Proteomes" id="UP000002524">
    <property type="component" value="Chromosome 1"/>
</dbReference>
<keyword evidence="13" id="KW-1185">Reference proteome</keyword>
<evidence type="ECO:0000256" key="8">
    <source>
        <dbReference type="ARBA" id="ARBA00023012"/>
    </source>
</evidence>
<protein>
    <recommendedName>
        <fullName evidence="2">histidine kinase</fullName>
        <ecNumber evidence="2">2.7.13.3</ecNumber>
    </recommendedName>
</protein>
<dbReference type="InParanoid" id="Q9RTD6"/>
<dbReference type="OrthoDB" id="61172at2"/>
<dbReference type="EMBL" id="AE000513">
    <property type="protein sequence ID" value="AAF11382.1"/>
    <property type="molecule type" value="Genomic_DNA"/>
</dbReference>
<dbReference type="KEGG" id="dra:DR_1829"/>
<dbReference type="PIR" id="G75348">
    <property type="entry name" value="G75348"/>
</dbReference>
<feature type="transmembrane region" description="Helical" evidence="10">
    <location>
        <begin position="288"/>
        <end position="309"/>
    </location>
</feature>
<dbReference type="InterPro" id="IPR003660">
    <property type="entry name" value="HAMP_dom"/>
</dbReference>
<keyword evidence="8" id="KW-0902">Two-component regulatory system</keyword>
<dbReference type="InterPro" id="IPR050980">
    <property type="entry name" value="2C_sensor_his_kinase"/>
</dbReference>
<dbReference type="Gene3D" id="6.10.340.10">
    <property type="match status" value="1"/>
</dbReference>
<gene>
    <name evidence="12" type="ordered locus">DR_1829</name>
</gene>
<dbReference type="EC" id="2.7.13.3" evidence="2"/>
<dbReference type="GO" id="GO:0004673">
    <property type="term" value="F:protein histidine kinase activity"/>
    <property type="evidence" value="ECO:0007669"/>
    <property type="project" value="UniProtKB-EC"/>
</dbReference>
<evidence type="ECO:0000313" key="13">
    <source>
        <dbReference type="Proteomes" id="UP000002524"/>
    </source>
</evidence>
<evidence type="ECO:0000256" key="9">
    <source>
        <dbReference type="SAM" id="MobiDB-lite"/>
    </source>
</evidence>
<keyword evidence="10" id="KW-0812">Transmembrane</keyword>
<feature type="domain" description="HAMP" evidence="11">
    <location>
        <begin position="473"/>
        <end position="525"/>
    </location>
</feature>
<keyword evidence="4" id="KW-0808">Transferase</keyword>
<dbReference type="GO" id="GO:0000160">
    <property type="term" value="P:phosphorelay signal transduction system"/>
    <property type="evidence" value="ECO:0007669"/>
    <property type="project" value="UniProtKB-KW"/>
</dbReference>
<dbReference type="SUPFAM" id="SSF158472">
    <property type="entry name" value="HAMP domain-like"/>
    <property type="match status" value="1"/>
</dbReference>
<evidence type="ECO:0000256" key="4">
    <source>
        <dbReference type="ARBA" id="ARBA00022679"/>
    </source>
</evidence>
<keyword evidence="5" id="KW-0547">Nucleotide-binding</keyword>
<evidence type="ECO:0000259" key="11">
    <source>
        <dbReference type="PROSITE" id="PS50885"/>
    </source>
</evidence>
<feature type="region of interest" description="Disordered" evidence="9">
    <location>
        <begin position="191"/>
        <end position="225"/>
    </location>
</feature>
<organism evidence="12 13">
    <name type="scientific">Deinococcus radiodurans (strain ATCC 13939 / DSM 20539 / JCM 16871 / CCUG 27074 / LMG 4051 / NBRC 15346 / NCIMB 9279 / VKM B-1422 / R1)</name>
    <dbReference type="NCBI Taxonomy" id="243230"/>
    <lineage>
        <taxon>Bacteria</taxon>
        <taxon>Thermotogati</taxon>
        <taxon>Deinococcota</taxon>
        <taxon>Deinococci</taxon>
        <taxon>Deinococcales</taxon>
        <taxon>Deinococcaceae</taxon>
        <taxon>Deinococcus</taxon>
    </lineage>
</organism>
<dbReference type="STRING" id="243230.DR_1829"/>
<accession>Q9RTD6</accession>
<dbReference type="GO" id="GO:0005524">
    <property type="term" value="F:ATP binding"/>
    <property type="evidence" value="ECO:0007669"/>
    <property type="project" value="UniProtKB-KW"/>
</dbReference>
<dbReference type="PROSITE" id="PS50885">
    <property type="entry name" value="HAMP"/>
    <property type="match status" value="1"/>
</dbReference>
<dbReference type="HOGENOM" id="CLU_506912_0_0_0"/>
<dbReference type="PANTHER" id="PTHR44936:SF9">
    <property type="entry name" value="SENSOR PROTEIN CREC"/>
    <property type="match status" value="1"/>
</dbReference>
<dbReference type="SMART" id="SM00304">
    <property type="entry name" value="HAMP"/>
    <property type="match status" value="1"/>
</dbReference>
<keyword evidence="10" id="KW-0472">Membrane</keyword>
<evidence type="ECO:0000256" key="1">
    <source>
        <dbReference type="ARBA" id="ARBA00000085"/>
    </source>
</evidence>
<dbReference type="PATRIC" id="fig|243230.17.peg.2042"/>
<name>Q9RTD6_DEIRA</name>
<evidence type="ECO:0000256" key="3">
    <source>
        <dbReference type="ARBA" id="ARBA00022553"/>
    </source>
</evidence>
<comment type="catalytic activity">
    <reaction evidence="1">
        <text>ATP + protein L-histidine = ADP + protein N-phospho-L-histidine.</text>
        <dbReference type="EC" id="2.7.13.3"/>
    </reaction>
</comment>
<sequence length="533" mass="55835">MKYTVLIRQPVPEEIRPQLEEQLVSRFGLNAEQAQRLAARRSGRLMKPTSQARAELLVQVFESVGAQVSLEEVRTAQDTAAPVATPLPAEQPAASLDPFAPGVSDPFTPSSDLFADLFAAPASATTVIGATPGFLTASEQAISETERAGAGQMVPEVPDLSGLDVAGLNGAASQVVPAPALDVTDADLDPLPDWARSAAPARNGEEATSPALGRTPDPRKMTAVGDAAGNDDWADFTGSLSLPEADTLQTSRPASTAPRQTTEFLTDVSDEAVTSGQPRRSLAQQIRLGTLLPLGLSGLLTLGLLLLALPRLEQRLVQSSAQTLAAVIGTTLPASAAAQGEQLSTVVRDPNVGFVRVETPGGGTTLRASATTDLSALNTRLAAWGAGNRPAARLRVGKQDYTVSRVSIVREGAGTLRAVAAGQENSAPVVRRVTVGLAGTQAAANLRSTLGLVLLTTLLGLLLALAFAARAARQIVGPLERLVEVADAISLGDLTRPVRMERNDEIGDLAQALERMRLSLEAAMDRLRRRKRT</sequence>
<keyword evidence="7" id="KW-0067">ATP-binding</keyword>
<dbReference type="eggNOG" id="COG2770">
    <property type="taxonomic scope" value="Bacteria"/>
</dbReference>
<evidence type="ECO:0000256" key="2">
    <source>
        <dbReference type="ARBA" id="ARBA00012438"/>
    </source>
</evidence>
<evidence type="ECO:0000256" key="6">
    <source>
        <dbReference type="ARBA" id="ARBA00022777"/>
    </source>
</evidence>
<evidence type="ECO:0000256" key="5">
    <source>
        <dbReference type="ARBA" id="ARBA00022741"/>
    </source>
</evidence>
<dbReference type="Pfam" id="PF00672">
    <property type="entry name" value="HAMP"/>
    <property type="match status" value="1"/>
</dbReference>
<dbReference type="EnsemblBacteria" id="AAF11382">
    <property type="protein sequence ID" value="AAF11382"/>
    <property type="gene ID" value="DR_1829"/>
</dbReference>
<dbReference type="CDD" id="cd06225">
    <property type="entry name" value="HAMP"/>
    <property type="match status" value="1"/>
</dbReference>
<dbReference type="RefSeq" id="WP_010888464.1">
    <property type="nucleotide sequence ID" value="NC_001263.1"/>
</dbReference>
<dbReference type="PANTHER" id="PTHR44936">
    <property type="entry name" value="SENSOR PROTEIN CREC"/>
    <property type="match status" value="1"/>
</dbReference>
<keyword evidence="3" id="KW-0597">Phosphoprotein</keyword>
<dbReference type="PaxDb" id="243230-DR_1829"/>
<reference evidence="12 13" key="1">
    <citation type="journal article" date="1999" name="Science">
        <title>Genome sequence of the radioresistant bacterium Deinococcus radiodurans R1.</title>
        <authorList>
            <person name="White O."/>
            <person name="Eisen J.A."/>
            <person name="Heidelberg J.F."/>
            <person name="Hickey E.K."/>
            <person name="Peterson J.D."/>
            <person name="Dodson R.J."/>
            <person name="Haft D.H."/>
            <person name="Gwinn M.L."/>
            <person name="Nelson W.C."/>
            <person name="Richardson D.L."/>
            <person name="Moffat K.S."/>
            <person name="Qin H."/>
            <person name="Jiang L."/>
            <person name="Pamphile W."/>
            <person name="Crosby M."/>
            <person name="Shen M."/>
            <person name="Vamathevan J.J."/>
            <person name="Lam P."/>
            <person name="McDonald L."/>
            <person name="Utterback T."/>
            <person name="Zalewski C."/>
            <person name="Makarova K.S."/>
            <person name="Aravind L."/>
            <person name="Daly M.J."/>
            <person name="Minton K.W."/>
            <person name="Fleischmann R.D."/>
            <person name="Ketchum K.A."/>
            <person name="Nelson K.E."/>
            <person name="Salzberg S."/>
            <person name="Smith H.O."/>
            <person name="Venter J.C."/>
            <person name="Fraser C.M."/>
        </authorList>
    </citation>
    <scope>NUCLEOTIDE SEQUENCE [LARGE SCALE GENOMIC DNA]</scope>
    <source>
        <strain evidence="13">ATCC 13939 / DSM 20539 / JCM 16871 / LMG 4051 / NBRC 15346 / NCIMB 9279 / R1 / VKM B-1422</strain>
    </source>
</reference>
<evidence type="ECO:0000313" key="12">
    <source>
        <dbReference type="EMBL" id="AAF11382.1"/>
    </source>
</evidence>